<dbReference type="GO" id="GO:0006355">
    <property type="term" value="P:regulation of DNA-templated transcription"/>
    <property type="evidence" value="ECO:0007669"/>
    <property type="project" value="InterPro"/>
</dbReference>
<dbReference type="PANTHER" id="PTHR44688">
    <property type="entry name" value="DNA-BINDING TRANSCRIPTIONAL ACTIVATOR DEVR_DOSR"/>
    <property type="match status" value="1"/>
</dbReference>
<keyword evidence="3" id="KW-0804">Transcription</keyword>
<evidence type="ECO:0000256" key="2">
    <source>
        <dbReference type="ARBA" id="ARBA00023125"/>
    </source>
</evidence>
<evidence type="ECO:0000256" key="3">
    <source>
        <dbReference type="ARBA" id="ARBA00023163"/>
    </source>
</evidence>
<dbReference type="CDD" id="cd06170">
    <property type="entry name" value="LuxR_C_like"/>
    <property type="match status" value="1"/>
</dbReference>
<reference evidence="5 7" key="1">
    <citation type="submission" date="2013-04" db="EMBL/GenBank/DDBJ databases">
        <title>The Genome Sequence of Bacteroides massiliensis dnLKV3.</title>
        <authorList>
            <consortium name="The Broad Institute Genomics Platform"/>
            <consortium name="The Broad Institute Genome Sequencing Center for Infectious Disease"/>
            <person name="Earl A."/>
            <person name="Xavier R."/>
            <person name="Kuhn K."/>
            <person name="Stappenbeck T."/>
            <person name="Walker B."/>
            <person name="Young S."/>
            <person name="Zeng Q."/>
            <person name="Gargeya S."/>
            <person name="Fitzgerald M."/>
            <person name="Haas B."/>
            <person name="Abouelleil A."/>
            <person name="Allen A.W."/>
            <person name="Alvarado L."/>
            <person name="Arachchi H.M."/>
            <person name="Berlin A.M."/>
            <person name="Chapman S.B."/>
            <person name="Gainer-Dewar J."/>
            <person name="Goldberg J."/>
            <person name="Griggs A."/>
            <person name="Gujja S."/>
            <person name="Hansen M."/>
            <person name="Howarth C."/>
            <person name="Imamovic A."/>
            <person name="Ireland A."/>
            <person name="Larimer J."/>
            <person name="McCowan C."/>
            <person name="Murphy C."/>
            <person name="Pearson M."/>
            <person name="Poon T.W."/>
            <person name="Priest M."/>
            <person name="Roberts A."/>
            <person name="Saif S."/>
            <person name="Shea T."/>
            <person name="Sisk P."/>
            <person name="Sykes S."/>
            <person name="Wortman J."/>
            <person name="Nusbaum C."/>
            <person name="Birren B."/>
        </authorList>
    </citation>
    <scope>NUCLEOTIDE SEQUENCE [LARGE SCALE GENOMIC DNA]</scope>
    <source>
        <strain evidence="7">dnLKV3</strain>
        <strain evidence="5">DnLKV3</strain>
    </source>
</reference>
<evidence type="ECO:0000313" key="8">
    <source>
        <dbReference type="Proteomes" id="UP000310760"/>
    </source>
</evidence>
<dbReference type="RefSeq" id="WP_016276058.1">
    <property type="nucleotide sequence ID" value="NZ_CAJUNV010000001.1"/>
</dbReference>
<organism evidence="5 7">
    <name type="scientific">Phocaeicola sartorii</name>
    <dbReference type="NCBI Taxonomy" id="671267"/>
    <lineage>
        <taxon>Bacteria</taxon>
        <taxon>Pseudomonadati</taxon>
        <taxon>Bacteroidota</taxon>
        <taxon>Bacteroidia</taxon>
        <taxon>Bacteroidales</taxon>
        <taxon>Bacteroidaceae</taxon>
        <taxon>Phocaeicola</taxon>
    </lineage>
</organism>
<name>R9IIH2_9BACT</name>
<dbReference type="Proteomes" id="UP000014200">
    <property type="component" value="Unassembled WGS sequence"/>
</dbReference>
<dbReference type="AlphaFoldDB" id="R9IIH2"/>
<dbReference type="Pfam" id="PF00196">
    <property type="entry name" value="GerE"/>
    <property type="match status" value="1"/>
</dbReference>
<protein>
    <submittedName>
        <fullName evidence="6">Response regulator transcription factor</fullName>
    </submittedName>
</protein>
<dbReference type="EMBL" id="ASSP01000009">
    <property type="protein sequence ID" value="EOS13811.1"/>
    <property type="molecule type" value="Genomic_DNA"/>
</dbReference>
<feature type="domain" description="HTH luxR-type" evidence="4">
    <location>
        <begin position="127"/>
        <end position="192"/>
    </location>
</feature>
<dbReference type="GO" id="GO:0003677">
    <property type="term" value="F:DNA binding"/>
    <property type="evidence" value="ECO:0007669"/>
    <property type="project" value="UniProtKB-KW"/>
</dbReference>
<keyword evidence="1" id="KW-0805">Transcription regulation</keyword>
<dbReference type="PANTHER" id="PTHR44688:SF16">
    <property type="entry name" value="DNA-BINDING TRANSCRIPTIONAL ACTIVATOR DEVR_DOSR"/>
    <property type="match status" value="1"/>
</dbReference>
<dbReference type="HOGENOM" id="CLU_000445_90_1_10"/>
<dbReference type="OrthoDB" id="9797341at2"/>
<evidence type="ECO:0000313" key="5">
    <source>
        <dbReference type="EMBL" id="EOS13811.1"/>
    </source>
</evidence>
<dbReference type="InterPro" id="IPR016032">
    <property type="entry name" value="Sig_transdc_resp-reg_C-effctor"/>
</dbReference>
<evidence type="ECO:0000259" key="4">
    <source>
        <dbReference type="PROSITE" id="PS50043"/>
    </source>
</evidence>
<keyword evidence="7" id="KW-1185">Reference proteome</keyword>
<gene>
    <name evidence="5" type="ORF">C802_01655</name>
    <name evidence="6" type="ORF">E5339_05020</name>
</gene>
<sequence length="203" mass="22712">MKRTELVHVAVAETSVIVRSGLVAVLRRMPDLTIQPVEITSLEGLQNCMQGRQPDILIINPAFGGWFNVDEFKSNYPRASTRCVSLLCSVTDSNLLKGYDEGIALYDDIEVLNKKLVDLMNLGVDETDGEQETLSQREKEIICCVVRGMTNKETAEKLFLSIHTVITHRRNIARKLQIHSPAGLTIYAIVNKLVELSEVKMSL</sequence>
<dbReference type="EMBL" id="SRYJ01000008">
    <property type="protein sequence ID" value="TGY71932.1"/>
    <property type="molecule type" value="Genomic_DNA"/>
</dbReference>
<keyword evidence="2" id="KW-0238">DNA-binding</keyword>
<reference evidence="6 8" key="2">
    <citation type="submission" date="2019-04" db="EMBL/GenBank/DDBJ databases">
        <title>Microbes associate with the intestines of laboratory mice.</title>
        <authorList>
            <person name="Navarre W."/>
            <person name="Wong E."/>
            <person name="Huang K."/>
            <person name="Tropini C."/>
            <person name="Ng K."/>
            <person name="Yu B."/>
        </authorList>
    </citation>
    <scope>NUCLEOTIDE SEQUENCE [LARGE SCALE GENOMIC DNA]</scope>
    <source>
        <strain evidence="6 8">NM22_B1</strain>
    </source>
</reference>
<dbReference type="SMART" id="SM00421">
    <property type="entry name" value="HTH_LUXR"/>
    <property type="match status" value="1"/>
</dbReference>
<evidence type="ECO:0000256" key="1">
    <source>
        <dbReference type="ARBA" id="ARBA00023015"/>
    </source>
</evidence>
<evidence type="ECO:0000313" key="6">
    <source>
        <dbReference type="EMBL" id="TGY71932.1"/>
    </source>
</evidence>
<proteinExistence type="predicted"/>
<dbReference type="InterPro" id="IPR036388">
    <property type="entry name" value="WH-like_DNA-bd_sf"/>
</dbReference>
<evidence type="ECO:0000313" key="7">
    <source>
        <dbReference type="Proteomes" id="UP000014200"/>
    </source>
</evidence>
<dbReference type="PROSITE" id="PS50043">
    <property type="entry name" value="HTH_LUXR_2"/>
    <property type="match status" value="1"/>
</dbReference>
<dbReference type="InterPro" id="IPR000792">
    <property type="entry name" value="Tscrpt_reg_LuxR_C"/>
</dbReference>
<dbReference type="PRINTS" id="PR00038">
    <property type="entry name" value="HTHLUXR"/>
</dbReference>
<dbReference type="GeneID" id="82154573"/>
<dbReference type="STRING" id="1235788.C802_01655"/>
<dbReference type="PATRIC" id="fig|1235788.3.peg.1692"/>
<dbReference type="SUPFAM" id="SSF46894">
    <property type="entry name" value="C-terminal effector domain of the bipartite response regulators"/>
    <property type="match status" value="1"/>
</dbReference>
<accession>R9IIH2</accession>
<dbReference type="Gene3D" id="1.10.10.10">
    <property type="entry name" value="Winged helix-like DNA-binding domain superfamily/Winged helix DNA-binding domain"/>
    <property type="match status" value="1"/>
</dbReference>
<dbReference type="Proteomes" id="UP000310760">
    <property type="component" value="Unassembled WGS sequence"/>
</dbReference>
<comment type="caution">
    <text evidence="5">The sequence shown here is derived from an EMBL/GenBank/DDBJ whole genome shotgun (WGS) entry which is preliminary data.</text>
</comment>